<name>A0A803P9U8_CANSA</name>
<dbReference type="InterPro" id="IPR026960">
    <property type="entry name" value="RVT-Znf"/>
</dbReference>
<dbReference type="Proteomes" id="UP000596661">
    <property type="component" value="Chromosome 3"/>
</dbReference>
<feature type="domain" description="Reverse transcriptase" evidence="1">
    <location>
        <begin position="22"/>
        <end position="218"/>
    </location>
</feature>
<dbReference type="PANTHER" id="PTHR33116">
    <property type="entry name" value="REVERSE TRANSCRIPTASE ZINC-BINDING DOMAIN-CONTAINING PROTEIN-RELATED-RELATED"/>
    <property type="match status" value="1"/>
</dbReference>
<accession>A0A803P9U8</accession>
<dbReference type="InterPro" id="IPR044730">
    <property type="entry name" value="RNase_H-like_dom_plant"/>
</dbReference>
<dbReference type="EMBL" id="UZAU01000263">
    <property type="status" value="NOT_ANNOTATED_CDS"/>
    <property type="molecule type" value="Genomic_DNA"/>
</dbReference>
<evidence type="ECO:0000259" key="3">
    <source>
        <dbReference type="Pfam" id="PF13966"/>
    </source>
</evidence>
<dbReference type="Pfam" id="PF00078">
    <property type="entry name" value="RVT_1"/>
    <property type="match status" value="1"/>
</dbReference>
<sequence>MLQIFNHQGNISLINETIIDLIPKKKNPKMVHDFRPISLCNTLYKCISKVLANRLKLVLHSIISIDQSAFLKGRQITDNILLANEIIHAIHSRRSGKIGWAAIKLDMEKAFDIVEWHFIHQLLTHVGFPAPFTSLILNCLSTVTYRLSINAICLHETNGSFPGIQIYRGAPLSHLLFADDSMLFSHVTPHSSDALNAILQLYNRATGQLVNKDKSSILFSPNTSADSQHQFQQSLHLTGEGFVSKYLGVPHCSVIARFWWGSLGTKEVHWKSWSAISVSNFFGGLGFRTFSFHNQALLAKQAWRVWTDTGSLLHSILKARYFKHSDFLNAPVGYNSSFTWRSLLWGRQLLKKGLVWKIGAGTHVPLSASNWIPGLANPTILHPIDPSQAFVSFFINHDTTWNVPKLKHFFPSYQVDRILQIPLDPTLTDSLIWGFHSSGLITVKSAYHLASSLASIDVPSFSNPNPFQQWWKRLWSLSVPPKIKHFTWKAFNHILPCSLNLFQKKILPQPYCSICGNNTESVTHALMDCPRAKTIWKLSRFKNFYYDYRRTDINEFYLQALQNISKQDFPLFIALIWHIWNTRNLILFNRFGTGFIFKIGHRHSVASQHRLLPGASTPIFAEGQALLQSLLWCLDFHLHPKFVFSDCLNLVSKVNNDWQDLSALSGLVSRIRLLFSNFPEASLHYLPRQFNTDAHGLAKEAIRSREEA</sequence>
<evidence type="ECO:0000313" key="4">
    <source>
        <dbReference type="EnsemblPlants" id="cds.evm.model.03.651"/>
    </source>
</evidence>
<dbReference type="Pfam" id="PF13456">
    <property type="entry name" value="RVT_3"/>
    <property type="match status" value="1"/>
</dbReference>
<reference evidence="4" key="2">
    <citation type="submission" date="2021-03" db="UniProtKB">
        <authorList>
            <consortium name="EnsemblPlants"/>
        </authorList>
    </citation>
    <scope>IDENTIFICATION</scope>
</reference>
<dbReference type="PANTHER" id="PTHR33116:SF86">
    <property type="entry name" value="REVERSE TRANSCRIPTASE DOMAIN-CONTAINING PROTEIN"/>
    <property type="match status" value="1"/>
</dbReference>
<dbReference type="GO" id="GO:0003676">
    <property type="term" value="F:nucleic acid binding"/>
    <property type="evidence" value="ECO:0007669"/>
    <property type="project" value="InterPro"/>
</dbReference>
<proteinExistence type="predicted"/>
<dbReference type="Gene3D" id="3.30.420.10">
    <property type="entry name" value="Ribonuclease H-like superfamily/Ribonuclease H"/>
    <property type="match status" value="1"/>
</dbReference>
<dbReference type="Gramene" id="evm.model.03.651">
    <property type="protein sequence ID" value="cds.evm.model.03.651"/>
    <property type="gene ID" value="evm.TU.03.651"/>
</dbReference>
<evidence type="ECO:0000259" key="2">
    <source>
        <dbReference type="Pfam" id="PF13456"/>
    </source>
</evidence>
<dbReference type="Pfam" id="PF13966">
    <property type="entry name" value="zf-RVT"/>
    <property type="match status" value="1"/>
</dbReference>
<dbReference type="CDD" id="cd06222">
    <property type="entry name" value="RNase_H_like"/>
    <property type="match status" value="1"/>
</dbReference>
<keyword evidence="5" id="KW-1185">Reference proteome</keyword>
<dbReference type="InterPro" id="IPR002156">
    <property type="entry name" value="RNaseH_domain"/>
</dbReference>
<reference evidence="4" key="1">
    <citation type="submission" date="2018-11" db="EMBL/GenBank/DDBJ databases">
        <authorList>
            <person name="Grassa J C."/>
        </authorList>
    </citation>
    <scope>NUCLEOTIDE SEQUENCE [LARGE SCALE GENOMIC DNA]</scope>
</reference>
<feature type="domain" description="RNase H type-1" evidence="2">
    <location>
        <begin position="606"/>
        <end position="701"/>
    </location>
</feature>
<dbReference type="AlphaFoldDB" id="A0A803P9U8"/>
<protein>
    <recommendedName>
        <fullName evidence="6">Reverse transcriptase domain-containing protein</fullName>
    </recommendedName>
</protein>
<dbReference type="InterPro" id="IPR000477">
    <property type="entry name" value="RT_dom"/>
</dbReference>
<organism evidence="4 5">
    <name type="scientific">Cannabis sativa</name>
    <name type="common">Hemp</name>
    <name type="synonym">Marijuana</name>
    <dbReference type="NCBI Taxonomy" id="3483"/>
    <lineage>
        <taxon>Eukaryota</taxon>
        <taxon>Viridiplantae</taxon>
        <taxon>Streptophyta</taxon>
        <taxon>Embryophyta</taxon>
        <taxon>Tracheophyta</taxon>
        <taxon>Spermatophyta</taxon>
        <taxon>Magnoliopsida</taxon>
        <taxon>eudicotyledons</taxon>
        <taxon>Gunneridae</taxon>
        <taxon>Pentapetalae</taxon>
        <taxon>rosids</taxon>
        <taxon>fabids</taxon>
        <taxon>Rosales</taxon>
        <taxon>Cannabaceae</taxon>
        <taxon>Cannabis</taxon>
    </lineage>
</organism>
<evidence type="ECO:0000313" key="5">
    <source>
        <dbReference type="Proteomes" id="UP000596661"/>
    </source>
</evidence>
<dbReference type="EnsemblPlants" id="evm.model.03.651">
    <property type="protein sequence ID" value="cds.evm.model.03.651"/>
    <property type="gene ID" value="evm.TU.03.651"/>
</dbReference>
<dbReference type="CDD" id="cd01650">
    <property type="entry name" value="RT_nLTR_like"/>
    <property type="match status" value="1"/>
</dbReference>
<dbReference type="GO" id="GO:0004523">
    <property type="term" value="F:RNA-DNA hybrid ribonuclease activity"/>
    <property type="evidence" value="ECO:0007669"/>
    <property type="project" value="InterPro"/>
</dbReference>
<dbReference type="InterPro" id="IPR036397">
    <property type="entry name" value="RNaseH_sf"/>
</dbReference>
<feature type="domain" description="Reverse transcriptase zinc-binding" evidence="3">
    <location>
        <begin position="465"/>
        <end position="536"/>
    </location>
</feature>
<evidence type="ECO:0000259" key="1">
    <source>
        <dbReference type="Pfam" id="PF00078"/>
    </source>
</evidence>
<evidence type="ECO:0008006" key="6">
    <source>
        <dbReference type="Google" id="ProtNLM"/>
    </source>
</evidence>